<evidence type="ECO:0000256" key="1">
    <source>
        <dbReference type="SAM" id="MobiDB-lite"/>
    </source>
</evidence>
<feature type="region of interest" description="Disordered" evidence="1">
    <location>
        <begin position="26"/>
        <end position="91"/>
    </location>
</feature>
<dbReference type="RefSeq" id="WP_092731922.1">
    <property type="nucleotide sequence ID" value="NZ_FMXE01000026.1"/>
</dbReference>
<dbReference type="OrthoDB" id="840081at2"/>
<keyword evidence="2" id="KW-1133">Transmembrane helix</keyword>
<keyword evidence="4" id="KW-1185">Reference proteome</keyword>
<feature type="transmembrane region" description="Helical" evidence="2">
    <location>
        <begin position="6"/>
        <end position="21"/>
    </location>
</feature>
<dbReference type="EMBL" id="FMXE01000026">
    <property type="protein sequence ID" value="SDA89662.1"/>
    <property type="molecule type" value="Genomic_DNA"/>
</dbReference>
<evidence type="ECO:0000256" key="2">
    <source>
        <dbReference type="SAM" id="Phobius"/>
    </source>
</evidence>
<protein>
    <submittedName>
        <fullName evidence="3">Uncharacterized protein</fullName>
    </submittedName>
</protein>
<evidence type="ECO:0000313" key="3">
    <source>
        <dbReference type="EMBL" id="SDA89662.1"/>
    </source>
</evidence>
<dbReference type="AlphaFoldDB" id="A0A1G5Z511"/>
<name>A0A1G5Z511_9BACT</name>
<reference evidence="4" key="1">
    <citation type="submission" date="2016-10" db="EMBL/GenBank/DDBJ databases">
        <authorList>
            <person name="Varghese N."/>
            <person name="Submissions S."/>
        </authorList>
    </citation>
    <scope>NUCLEOTIDE SEQUENCE [LARGE SCALE GENOMIC DNA]</scope>
    <source>
        <strain evidence="4">DSM 22703</strain>
    </source>
</reference>
<keyword evidence="2" id="KW-0812">Transmembrane</keyword>
<organism evidence="3 4">
    <name type="scientific">Algoriphagus alkaliphilus</name>
    <dbReference type="NCBI Taxonomy" id="279824"/>
    <lineage>
        <taxon>Bacteria</taxon>
        <taxon>Pseudomonadati</taxon>
        <taxon>Bacteroidota</taxon>
        <taxon>Cytophagia</taxon>
        <taxon>Cytophagales</taxon>
        <taxon>Cyclobacteriaceae</taxon>
        <taxon>Algoriphagus</taxon>
    </lineage>
</organism>
<evidence type="ECO:0000313" key="4">
    <source>
        <dbReference type="Proteomes" id="UP000198756"/>
    </source>
</evidence>
<sequence length="181" mass="20629">MDLGNIVYIVAILAYFIYQATRKKKDLDMPDSDESSPQAPQKGMTFEDLMKEIRQAQNPTPVEKPVQAKPKPVISEPQRAEAYRPYPAPSHLPQVKTVSRKPVIVEDDEEIEYYEGSFGASKKVPFRDYKFANSAELIPSFKMDYEAIKAKKSNPYAQILKNPKTLKDAVILSEILKPKFF</sequence>
<gene>
    <name evidence="3" type="ORF">SAMN03080617_03199</name>
</gene>
<accession>A0A1G5Z511</accession>
<proteinExistence type="predicted"/>
<keyword evidence="2" id="KW-0472">Membrane</keyword>
<dbReference type="Proteomes" id="UP000198756">
    <property type="component" value="Unassembled WGS sequence"/>
</dbReference>
<dbReference type="STRING" id="279824.SAMN03080617_03199"/>